<proteinExistence type="predicted"/>
<organism evidence="2 3">
    <name type="scientific">Elizabethkingia bruuniana</name>
    <dbReference type="NCBI Taxonomy" id="1756149"/>
    <lineage>
        <taxon>Bacteria</taxon>
        <taxon>Pseudomonadati</taxon>
        <taxon>Bacteroidota</taxon>
        <taxon>Flavobacteriia</taxon>
        <taxon>Flavobacteriales</taxon>
        <taxon>Weeksellaceae</taxon>
        <taxon>Elizabethkingia</taxon>
    </lineage>
</organism>
<evidence type="ECO:0000259" key="1">
    <source>
        <dbReference type="Pfam" id="PF12728"/>
    </source>
</evidence>
<evidence type="ECO:0000313" key="3">
    <source>
        <dbReference type="Proteomes" id="UP000595426"/>
    </source>
</evidence>
<dbReference type="Proteomes" id="UP000595426">
    <property type="component" value="Chromosome"/>
</dbReference>
<dbReference type="AlphaFoldDB" id="A0A7T7UYT1"/>
<dbReference type="InterPro" id="IPR041657">
    <property type="entry name" value="HTH_17"/>
</dbReference>
<dbReference type="RefSeq" id="WP_034870428.1">
    <property type="nucleotide sequence ID" value="NZ_CBCSDR010000001.1"/>
</dbReference>
<feature type="domain" description="Helix-turn-helix" evidence="1">
    <location>
        <begin position="39"/>
        <end position="79"/>
    </location>
</feature>
<dbReference type="KEGG" id="egm:AYC65_09070"/>
<dbReference type="Pfam" id="PF12728">
    <property type="entry name" value="HTH_17"/>
    <property type="match status" value="1"/>
</dbReference>
<gene>
    <name evidence="2" type="ORF">I6H88_19790</name>
</gene>
<protein>
    <submittedName>
        <fullName evidence="2">Helix-turn-helix domain-containing protein</fullName>
    </submittedName>
</protein>
<sequence length="87" mass="10395">MRSQDEKFNYKKERNLSPEDILKVLLDALKNYETSGEKFYDSADLKRLLNISDSTLYRLRKTKSIPFIHFGKKYFYPKSFFDKKAEG</sequence>
<reference evidence="2 3" key="1">
    <citation type="submission" date="2020-12" db="EMBL/GenBank/DDBJ databases">
        <title>FDA dAtabase for Regulatory Grade micrObial Sequences (FDA-ARGOS): Supporting development and validation of Infectious Disease Dx tests.</title>
        <authorList>
            <person name="Kerrigan L."/>
            <person name="Long C."/>
            <person name="Tallon L."/>
            <person name="Sadzewicz L."/>
            <person name="Zhao X."/>
            <person name="Boylan J."/>
            <person name="Ott S."/>
            <person name="Bowen H."/>
            <person name="Vavikolanu K."/>
            <person name="Mehta A."/>
            <person name="Aluvathingal J."/>
            <person name="Nadendla S."/>
            <person name="Yan Y."/>
            <person name="Sichtig H."/>
        </authorList>
    </citation>
    <scope>NUCLEOTIDE SEQUENCE [LARGE SCALE GENOMIC DNA]</scope>
    <source>
        <strain evidence="2 3">FDAARGOS_1031</strain>
    </source>
</reference>
<keyword evidence="3" id="KW-1185">Reference proteome</keyword>
<dbReference type="EMBL" id="CP067018">
    <property type="protein sequence ID" value="QQN58638.1"/>
    <property type="molecule type" value="Genomic_DNA"/>
</dbReference>
<evidence type="ECO:0000313" key="2">
    <source>
        <dbReference type="EMBL" id="QQN58638.1"/>
    </source>
</evidence>
<dbReference type="OrthoDB" id="1028470at2"/>
<accession>A0A7T7UYT1</accession>
<dbReference type="GeneID" id="93133054"/>
<name>A0A7T7UYT1_9FLAO</name>